<protein>
    <submittedName>
        <fullName evidence="10">Olfactory receptor 7E24</fullName>
    </submittedName>
</protein>
<dbReference type="InParanoid" id="G5BLK3"/>
<evidence type="ECO:0000256" key="5">
    <source>
        <dbReference type="ARBA" id="ARBA00023136"/>
    </source>
</evidence>
<organism evidence="10 11">
    <name type="scientific">Heterocephalus glaber</name>
    <name type="common">Naked mole rat</name>
    <dbReference type="NCBI Taxonomy" id="10181"/>
    <lineage>
        <taxon>Eukaryota</taxon>
        <taxon>Metazoa</taxon>
        <taxon>Chordata</taxon>
        <taxon>Craniata</taxon>
        <taxon>Vertebrata</taxon>
        <taxon>Euteleostomi</taxon>
        <taxon>Mammalia</taxon>
        <taxon>Eutheria</taxon>
        <taxon>Euarchontoglires</taxon>
        <taxon>Glires</taxon>
        <taxon>Rodentia</taxon>
        <taxon>Hystricomorpha</taxon>
        <taxon>Bathyergidae</taxon>
        <taxon>Heterocephalus</taxon>
    </lineage>
</organism>
<dbReference type="InterPro" id="IPR017452">
    <property type="entry name" value="GPCR_Rhodpsn_7TM"/>
</dbReference>
<evidence type="ECO:0000259" key="9">
    <source>
        <dbReference type="PROSITE" id="PS50262"/>
    </source>
</evidence>
<evidence type="ECO:0000256" key="8">
    <source>
        <dbReference type="SAM" id="Phobius"/>
    </source>
</evidence>
<dbReference type="SUPFAM" id="SSF81321">
    <property type="entry name" value="Family A G protein-coupled receptor-like"/>
    <property type="match status" value="1"/>
</dbReference>
<dbReference type="STRING" id="10181.G5BLK3"/>
<evidence type="ECO:0000256" key="7">
    <source>
        <dbReference type="ARBA" id="ARBA00023224"/>
    </source>
</evidence>
<keyword evidence="5 8" id="KW-0472">Membrane</keyword>
<dbReference type="EMBL" id="JH170893">
    <property type="protein sequence ID" value="EHB10164.1"/>
    <property type="molecule type" value="Genomic_DNA"/>
</dbReference>
<dbReference type="GO" id="GO:0004930">
    <property type="term" value="F:G protein-coupled receptor activity"/>
    <property type="evidence" value="ECO:0007669"/>
    <property type="project" value="UniProtKB-KW"/>
</dbReference>
<dbReference type="PANTHER" id="PTHR48001">
    <property type="entry name" value="OLFACTORY RECEPTOR"/>
    <property type="match status" value="1"/>
</dbReference>
<evidence type="ECO:0000313" key="10">
    <source>
        <dbReference type="EMBL" id="EHB10164.1"/>
    </source>
</evidence>
<feature type="transmembrane region" description="Helical" evidence="8">
    <location>
        <begin position="91"/>
        <end position="112"/>
    </location>
</feature>
<keyword evidence="7" id="KW-0807">Transducer</keyword>
<dbReference type="Proteomes" id="UP000006813">
    <property type="component" value="Unassembled WGS sequence"/>
</dbReference>
<dbReference type="GO" id="GO:0016020">
    <property type="term" value="C:membrane"/>
    <property type="evidence" value="ECO:0007669"/>
    <property type="project" value="UniProtKB-SubCell"/>
</dbReference>
<evidence type="ECO:0000256" key="2">
    <source>
        <dbReference type="ARBA" id="ARBA00022692"/>
    </source>
</evidence>
<sequence length="116" mass="13050">MGAYNLTGVSEFHLLGFSEDSDLQPVLLGLFLSMYLVTFLANLFIILGFSIDSHLHTPMYFFLSNLSLADICFTSSTVPKMIVDILTHNRVITYVGCLTQMSFYLISSLDVWTTCF</sequence>
<reference evidence="10 11" key="1">
    <citation type="journal article" date="2011" name="Nature">
        <title>Genome sequencing reveals insights into physiology and longevity of the naked mole rat.</title>
        <authorList>
            <person name="Kim E.B."/>
            <person name="Fang X."/>
            <person name="Fushan A.A."/>
            <person name="Huang Z."/>
            <person name="Lobanov A.V."/>
            <person name="Han L."/>
            <person name="Marino S.M."/>
            <person name="Sun X."/>
            <person name="Turanov A.A."/>
            <person name="Yang P."/>
            <person name="Yim S.H."/>
            <person name="Zhao X."/>
            <person name="Kasaikina M.V."/>
            <person name="Stoletzki N."/>
            <person name="Peng C."/>
            <person name="Polak P."/>
            <person name="Xiong Z."/>
            <person name="Kiezun A."/>
            <person name="Zhu Y."/>
            <person name="Chen Y."/>
            <person name="Kryukov G.V."/>
            <person name="Zhang Q."/>
            <person name="Peshkin L."/>
            <person name="Yang L."/>
            <person name="Bronson R.T."/>
            <person name="Buffenstein R."/>
            <person name="Wang B."/>
            <person name="Han C."/>
            <person name="Li Q."/>
            <person name="Chen L."/>
            <person name="Zhao W."/>
            <person name="Sunyaev S.R."/>
            <person name="Park T.J."/>
            <person name="Zhang G."/>
            <person name="Wang J."/>
            <person name="Gladyshev V.N."/>
        </authorList>
    </citation>
    <scope>NUCLEOTIDE SEQUENCE [LARGE SCALE GENOMIC DNA]</scope>
</reference>
<dbReference type="GO" id="GO:0004984">
    <property type="term" value="F:olfactory receptor activity"/>
    <property type="evidence" value="ECO:0007669"/>
    <property type="project" value="InterPro"/>
</dbReference>
<evidence type="ECO:0000256" key="4">
    <source>
        <dbReference type="ARBA" id="ARBA00023040"/>
    </source>
</evidence>
<keyword evidence="6 10" id="KW-0675">Receptor</keyword>
<dbReference type="Pfam" id="PF13853">
    <property type="entry name" value="7tm_4"/>
    <property type="match status" value="1"/>
</dbReference>
<evidence type="ECO:0000256" key="6">
    <source>
        <dbReference type="ARBA" id="ARBA00023170"/>
    </source>
</evidence>
<keyword evidence="3 8" id="KW-1133">Transmembrane helix</keyword>
<dbReference type="InterPro" id="IPR000725">
    <property type="entry name" value="Olfact_rcpt"/>
</dbReference>
<feature type="transmembrane region" description="Helical" evidence="8">
    <location>
        <begin position="26"/>
        <end position="47"/>
    </location>
</feature>
<evidence type="ECO:0000256" key="1">
    <source>
        <dbReference type="ARBA" id="ARBA00004141"/>
    </source>
</evidence>
<dbReference type="Gene3D" id="1.20.1070.10">
    <property type="entry name" value="Rhodopsin 7-helix transmembrane proteins"/>
    <property type="match status" value="1"/>
</dbReference>
<feature type="domain" description="G-protein coupled receptors family 1 profile" evidence="9">
    <location>
        <begin position="41"/>
        <end position="116"/>
    </location>
</feature>
<evidence type="ECO:0000313" key="11">
    <source>
        <dbReference type="Proteomes" id="UP000006813"/>
    </source>
</evidence>
<proteinExistence type="predicted"/>
<dbReference type="AlphaFoldDB" id="G5BLK3"/>
<keyword evidence="2 8" id="KW-0812">Transmembrane</keyword>
<accession>G5BLK3</accession>
<dbReference type="PROSITE" id="PS50262">
    <property type="entry name" value="G_PROTEIN_RECEP_F1_2"/>
    <property type="match status" value="1"/>
</dbReference>
<comment type="subcellular location">
    <subcellularLocation>
        <location evidence="1">Membrane</location>
        <topology evidence="1">Multi-pass membrane protein</topology>
    </subcellularLocation>
</comment>
<evidence type="ECO:0000256" key="3">
    <source>
        <dbReference type="ARBA" id="ARBA00022989"/>
    </source>
</evidence>
<gene>
    <name evidence="10" type="ORF">GW7_13722</name>
</gene>
<keyword evidence="4" id="KW-0297">G-protein coupled receptor</keyword>
<name>G5BLK3_HETGA</name>